<organism evidence="1 2">
    <name type="scientific">Shewanella cutis</name>
    <dbReference type="NCBI Taxonomy" id="2766780"/>
    <lineage>
        <taxon>Bacteria</taxon>
        <taxon>Pseudomonadati</taxon>
        <taxon>Pseudomonadota</taxon>
        <taxon>Gammaproteobacteria</taxon>
        <taxon>Alteromonadales</taxon>
        <taxon>Shewanellaceae</taxon>
        <taxon>Shewanella</taxon>
    </lineage>
</organism>
<evidence type="ECO:0000313" key="1">
    <source>
        <dbReference type="EMBL" id="MCG9964596.1"/>
    </source>
</evidence>
<reference evidence="1 2" key="1">
    <citation type="submission" date="2020-08" db="EMBL/GenBank/DDBJ databases">
        <title>Whole genome sequence of Shewanella sp strain PS-2.</title>
        <authorList>
            <person name="Das S.K."/>
        </authorList>
    </citation>
    <scope>NUCLEOTIDE SEQUENCE [LARGE SCALE GENOMIC DNA]</scope>
    <source>
        <strain evidence="1 2">PS-2</strain>
    </source>
</reference>
<dbReference type="EMBL" id="JACSDI010000007">
    <property type="protein sequence ID" value="MCG9964596.1"/>
    <property type="molecule type" value="Genomic_DNA"/>
</dbReference>
<dbReference type="RefSeq" id="WP_240131214.1">
    <property type="nucleotide sequence ID" value="NZ_JACSDI010000007.1"/>
</dbReference>
<accession>A0ABS9QW90</accession>
<comment type="caution">
    <text evidence="1">The sequence shown here is derived from an EMBL/GenBank/DDBJ whole genome shotgun (WGS) entry which is preliminary data.</text>
</comment>
<dbReference type="Proteomes" id="UP000829384">
    <property type="component" value="Unassembled WGS sequence"/>
</dbReference>
<name>A0ABS9QW90_9GAMM</name>
<gene>
    <name evidence="1" type="ORF">H9J30_11810</name>
</gene>
<evidence type="ECO:0000313" key="2">
    <source>
        <dbReference type="Proteomes" id="UP000829384"/>
    </source>
</evidence>
<keyword evidence="2" id="KW-1185">Reference proteome</keyword>
<sequence length="148" mass="16783">MLVDVVANNVADLLIKHGIRAADLARMSEEAGLDINKTFMSRLFNIKHDFLLSKVDSLIIVIKRLEPSFNDHEIFIPNFFQGESAVSQKLTQDDLNDLFKEILFDLIDMNWLDVKQDVPAQVVSDFMTSSVKKNFPNLLSDTKEKAAV</sequence>
<proteinExistence type="predicted"/>
<protein>
    <submittedName>
        <fullName evidence="1">Uncharacterized protein</fullName>
    </submittedName>
</protein>